<feature type="domain" description="Rhodopsin" evidence="7">
    <location>
        <begin position="51"/>
        <end position="293"/>
    </location>
</feature>
<comment type="similarity">
    <text evidence="5">Belongs to the SAT4 family.</text>
</comment>
<keyword evidence="3 6" id="KW-1133">Transmembrane helix</keyword>
<evidence type="ECO:0000259" key="7">
    <source>
        <dbReference type="Pfam" id="PF20684"/>
    </source>
</evidence>
<dbReference type="Pfam" id="PF20684">
    <property type="entry name" value="Fung_rhodopsin"/>
    <property type="match status" value="1"/>
</dbReference>
<feature type="transmembrane region" description="Helical" evidence="6">
    <location>
        <begin position="34"/>
        <end position="55"/>
    </location>
</feature>
<dbReference type="AlphaFoldDB" id="A0A4Z1PPS7"/>
<dbReference type="InterPro" id="IPR052337">
    <property type="entry name" value="SAT4-like"/>
</dbReference>
<dbReference type="PANTHER" id="PTHR33048:SF96">
    <property type="entry name" value="INTEGRAL MEMBRANE PROTEIN"/>
    <property type="match status" value="1"/>
</dbReference>
<keyword evidence="2 6" id="KW-0812">Transmembrane</keyword>
<protein>
    <recommendedName>
        <fullName evidence="7">Rhodopsin domain-containing protein</fullName>
    </recommendedName>
</protein>
<keyword evidence="9" id="KW-1185">Reference proteome</keyword>
<evidence type="ECO:0000256" key="6">
    <source>
        <dbReference type="SAM" id="Phobius"/>
    </source>
</evidence>
<feature type="transmembrane region" description="Helical" evidence="6">
    <location>
        <begin position="112"/>
        <end position="132"/>
    </location>
</feature>
<dbReference type="EMBL" id="SNSC02000004">
    <property type="protein sequence ID" value="TID24882.1"/>
    <property type="molecule type" value="Genomic_DNA"/>
</dbReference>
<feature type="transmembrane region" description="Helical" evidence="6">
    <location>
        <begin position="228"/>
        <end position="250"/>
    </location>
</feature>
<dbReference type="PANTHER" id="PTHR33048">
    <property type="entry name" value="PTH11-LIKE INTEGRAL MEMBRANE PROTEIN (AFU_ORTHOLOGUE AFUA_5G11245)"/>
    <property type="match status" value="1"/>
</dbReference>
<accession>A0A4Z1PPS7</accession>
<evidence type="ECO:0000256" key="2">
    <source>
        <dbReference type="ARBA" id="ARBA00022692"/>
    </source>
</evidence>
<evidence type="ECO:0000313" key="8">
    <source>
        <dbReference type="EMBL" id="TID24882.1"/>
    </source>
</evidence>
<name>A0A4Z1PPS7_9PEZI</name>
<keyword evidence="4 6" id="KW-0472">Membrane</keyword>
<comment type="caution">
    <text evidence="8">The sequence shown here is derived from an EMBL/GenBank/DDBJ whole genome shotgun (WGS) entry which is preliminary data.</text>
</comment>
<evidence type="ECO:0000256" key="5">
    <source>
        <dbReference type="ARBA" id="ARBA00038359"/>
    </source>
</evidence>
<gene>
    <name evidence="8" type="ORF">E6O75_ATG04087</name>
</gene>
<feature type="transmembrane region" description="Helical" evidence="6">
    <location>
        <begin position="67"/>
        <end position="92"/>
    </location>
</feature>
<evidence type="ECO:0000256" key="3">
    <source>
        <dbReference type="ARBA" id="ARBA00022989"/>
    </source>
</evidence>
<dbReference type="Proteomes" id="UP000298493">
    <property type="component" value="Unassembled WGS sequence"/>
</dbReference>
<feature type="transmembrane region" description="Helical" evidence="6">
    <location>
        <begin position="270"/>
        <end position="292"/>
    </location>
</feature>
<comment type="subcellular location">
    <subcellularLocation>
        <location evidence="1">Membrane</location>
        <topology evidence="1">Multi-pass membrane protein</topology>
    </subcellularLocation>
</comment>
<reference evidence="8 9" key="1">
    <citation type="submission" date="2019-04" db="EMBL/GenBank/DDBJ databases">
        <title>High contiguity whole genome sequence and gene annotation resource for two Venturia nashicola isolates.</title>
        <authorList>
            <person name="Prokchorchik M."/>
            <person name="Won K."/>
            <person name="Lee Y."/>
            <person name="Choi E.D."/>
            <person name="Segonzac C."/>
            <person name="Sohn K.H."/>
        </authorList>
    </citation>
    <scope>NUCLEOTIDE SEQUENCE [LARGE SCALE GENOMIC DNA]</scope>
    <source>
        <strain evidence="8 9">PRI2</strain>
    </source>
</reference>
<evidence type="ECO:0000256" key="4">
    <source>
        <dbReference type="ARBA" id="ARBA00023136"/>
    </source>
</evidence>
<dbReference type="GO" id="GO:0016020">
    <property type="term" value="C:membrane"/>
    <property type="evidence" value="ECO:0007669"/>
    <property type="project" value="UniProtKB-SubCell"/>
</dbReference>
<dbReference type="InterPro" id="IPR049326">
    <property type="entry name" value="Rhodopsin_dom_fungi"/>
</dbReference>
<evidence type="ECO:0000313" key="9">
    <source>
        <dbReference type="Proteomes" id="UP000298493"/>
    </source>
</evidence>
<feature type="transmembrane region" description="Helical" evidence="6">
    <location>
        <begin position="191"/>
        <end position="216"/>
    </location>
</feature>
<proteinExistence type="inferred from homology"/>
<evidence type="ECO:0000256" key="1">
    <source>
        <dbReference type="ARBA" id="ARBA00004141"/>
    </source>
</evidence>
<organism evidence="8 9">
    <name type="scientific">Venturia nashicola</name>
    <dbReference type="NCBI Taxonomy" id="86259"/>
    <lineage>
        <taxon>Eukaryota</taxon>
        <taxon>Fungi</taxon>
        <taxon>Dikarya</taxon>
        <taxon>Ascomycota</taxon>
        <taxon>Pezizomycotina</taxon>
        <taxon>Dothideomycetes</taxon>
        <taxon>Pleosporomycetidae</taxon>
        <taxon>Venturiales</taxon>
        <taxon>Venturiaceae</taxon>
        <taxon>Venturia</taxon>
    </lineage>
</organism>
<feature type="transmembrane region" description="Helical" evidence="6">
    <location>
        <begin position="144"/>
        <end position="171"/>
    </location>
</feature>
<sequence>MPSGFSFANLHTNRTIPVGSIAIEQVRPSEVTTAVVIIIVFLSLAWTTVALRIWTRAAVVRCFGWDDGTIIISMVLFTVFCAAIMVCAYVTMGDSFLRISDLSPALNWLMTAEVFYVLTMLVLKISLGLFLLRIMVKRWQQQVVYVAMTTSTLISTGYFFFACFQCGYTHGDAWTFFLRKLSNQCVTPEQIIVVSYTHAGITAATDLLFTALPLFMLRGSKVIGRERVIVSLILVLGGAGGIASCIRFKYIPKLATGGLQFFAEAQLLAIWSTVEPGLGIMAGCIATLRPLFRTFLRRAMSNAQHEEYVTDETVSLGTIEPNRSHISIEEDAMLFANPTYLKGSNIDAGHCTPKEPWRPGGKYVRTPTPTPTNGFYEAIEMRARPVEHVTNVEEAANVYDTSRMASNRPTAPHAACTRQYYK</sequence>